<dbReference type="Gene3D" id="3.30.450.30">
    <property type="entry name" value="Dynein light chain 2a, cytoplasmic"/>
    <property type="match status" value="1"/>
</dbReference>
<dbReference type="Proteomes" id="UP001208570">
    <property type="component" value="Unassembled WGS sequence"/>
</dbReference>
<dbReference type="InterPro" id="IPR048278">
    <property type="entry name" value="PFN"/>
</dbReference>
<dbReference type="AlphaFoldDB" id="A0AAD9J5K0"/>
<dbReference type="SMART" id="SM00392">
    <property type="entry name" value="PROF"/>
    <property type="match status" value="1"/>
</dbReference>
<dbReference type="EMBL" id="JAODUP010000621">
    <property type="protein sequence ID" value="KAK2146265.1"/>
    <property type="molecule type" value="Genomic_DNA"/>
</dbReference>
<keyword evidence="9" id="KW-1185">Reference proteome</keyword>
<dbReference type="CDD" id="cd00148">
    <property type="entry name" value="PROF"/>
    <property type="match status" value="1"/>
</dbReference>
<dbReference type="PRINTS" id="PR00392">
    <property type="entry name" value="PROFILIN"/>
</dbReference>
<comment type="subcellular location">
    <subcellularLocation>
        <location evidence="1">Cytoplasm</location>
        <location evidence="1">Cytoskeleton</location>
    </subcellularLocation>
</comment>
<keyword evidence="5 7" id="KW-0009">Actin-binding</keyword>
<dbReference type="PANTHER" id="PTHR11604">
    <property type="entry name" value="PROFILIN"/>
    <property type="match status" value="1"/>
</dbReference>
<dbReference type="GO" id="GO:0005938">
    <property type="term" value="C:cell cortex"/>
    <property type="evidence" value="ECO:0007669"/>
    <property type="project" value="TreeGrafter"/>
</dbReference>
<sequence>MSWAAYITSMKSSSTLSEACIAGLDGNVWAKSDGINPSPQELQTIIQAFNNADILRQNGVHLGGQKYFFLQSDDSQIQAKKATSGVSIAKANTCILIGLYKDGQVPGNCRKTVDAMRDYLVQNKY</sequence>
<name>A0AAD9J5K0_9ANNE</name>
<dbReference type="PANTHER" id="PTHR11604:SF0">
    <property type="entry name" value="PROFILIN"/>
    <property type="match status" value="1"/>
</dbReference>
<dbReference type="PRINTS" id="PR01640">
    <property type="entry name" value="PROFILINPLNT"/>
</dbReference>
<dbReference type="SUPFAM" id="SSF55770">
    <property type="entry name" value="Profilin (actin-binding protein)"/>
    <property type="match status" value="1"/>
</dbReference>
<dbReference type="Pfam" id="PF00235">
    <property type="entry name" value="Profilin"/>
    <property type="match status" value="1"/>
</dbReference>
<reference evidence="8" key="1">
    <citation type="journal article" date="2023" name="Mol. Biol. Evol.">
        <title>Third-Generation Sequencing Reveals the Adaptive Role of the Epigenome in Three Deep-Sea Polychaetes.</title>
        <authorList>
            <person name="Perez M."/>
            <person name="Aroh O."/>
            <person name="Sun Y."/>
            <person name="Lan Y."/>
            <person name="Juniper S.K."/>
            <person name="Young C.R."/>
            <person name="Angers B."/>
            <person name="Qian P.Y."/>
        </authorList>
    </citation>
    <scope>NUCLEOTIDE SEQUENCE</scope>
    <source>
        <strain evidence="8">P08H-3</strain>
    </source>
</reference>
<evidence type="ECO:0000313" key="9">
    <source>
        <dbReference type="Proteomes" id="UP001208570"/>
    </source>
</evidence>
<evidence type="ECO:0000256" key="6">
    <source>
        <dbReference type="ARBA" id="ARBA00023212"/>
    </source>
</evidence>
<evidence type="ECO:0000256" key="2">
    <source>
        <dbReference type="ARBA" id="ARBA00010058"/>
    </source>
</evidence>
<proteinExistence type="inferred from homology"/>
<dbReference type="InterPro" id="IPR005455">
    <property type="entry name" value="PFN_euk"/>
</dbReference>
<evidence type="ECO:0000256" key="4">
    <source>
        <dbReference type="ARBA" id="ARBA00022490"/>
    </source>
</evidence>
<comment type="caution">
    <text evidence="8">The sequence shown here is derived from an EMBL/GenBank/DDBJ whole genome shotgun (WGS) entry which is preliminary data.</text>
</comment>
<evidence type="ECO:0000313" key="8">
    <source>
        <dbReference type="EMBL" id="KAK2146265.1"/>
    </source>
</evidence>
<keyword evidence="4" id="KW-0963">Cytoplasm</keyword>
<organism evidence="8 9">
    <name type="scientific">Paralvinella palmiformis</name>
    <dbReference type="NCBI Taxonomy" id="53620"/>
    <lineage>
        <taxon>Eukaryota</taxon>
        <taxon>Metazoa</taxon>
        <taxon>Spiralia</taxon>
        <taxon>Lophotrochozoa</taxon>
        <taxon>Annelida</taxon>
        <taxon>Polychaeta</taxon>
        <taxon>Sedentaria</taxon>
        <taxon>Canalipalpata</taxon>
        <taxon>Terebellida</taxon>
        <taxon>Terebelliformia</taxon>
        <taxon>Alvinellidae</taxon>
        <taxon>Paralvinella</taxon>
    </lineage>
</organism>
<evidence type="ECO:0000256" key="1">
    <source>
        <dbReference type="ARBA" id="ARBA00004245"/>
    </source>
</evidence>
<comment type="subunit">
    <text evidence="3">Occurs in many kinds of cells as a complex with monomeric actin in a 1:1 ratio.</text>
</comment>
<evidence type="ECO:0000256" key="3">
    <source>
        <dbReference type="ARBA" id="ARBA00011583"/>
    </source>
</evidence>
<evidence type="ECO:0000256" key="7">
    <source>
        <dbReference type="RuleBase" id="RU003909"/>
    </source>
</evidence>
<gene>
    <name evidence="8" type="ORF">LSH36_621g00014</name>
</gene>
<protein>
    <recommendedName>
        <fullName evidence="7">Profilin</fullName>
    </recommendedName>
</protein>
<dbReference type="GO" id="GO:0003785">
    <property type="term" value="F:actin monomer binding"/>
    <property type="evidence" value="ECO:0007669"/>
    <property type="project" value="TreeGrafter"/>
</dbReference>
<dbReference type="GO" id="GO:0005856">
    <property type="term" value="C:cytoskeleton"/>
    <property type="evidence" value="ECO:0007669"/>
    <property type="project" value="UniProtKB-SubCell"/>
</dbReference>
<keyword evidence="6" id="KW-0206">Cytoskeleton</keyword>
<dbReference type="InterPro" id="IPR036140">
    <property type="entry name" value="PFN_sf"/>
</dbReference>
<comment type="similarity">
    <text evidence="2 7">Belongs to the profilin family.</text>
</comment>
<accession>A0AAD9J5K0</accession>
<evidence type="ECO:0000256" key="5">
    <source>
        <dbReference type="ARBA" id="ARBA00023203"/>
    </source>
</evidence>